<proteinExistence type="predicted"/>
<reference evidence="1" key="1">
    <citation type="submission" date="2021-01" db="EMBL/GenBank/DDBJ databases">
        <authorList>
            <person name="Corre E."/>
            <person name="Pelletier E."/>
            <person name="Niang G."/>
            <person name="Scheremetjew M."/>
            <person name="Finn R."/>
            <person name="Kale V."/>
            <person name="Holt S."/>
            <person name="Cochrane G."/>
            <person name="Meng A."/>
            <person name="Brown T."/>
            <person name="Cohen L."/>
        </authorList>
    </citation>
    <scope>NUCLEOTIDE SEQUENCE</scope>
    <source>
        <strain evidence="1">CCMP2058</strain>
    </source>
</reference>
<evidence type="ECO:0000313" key="1">
    <source>
        <dbReference type="EMBL" id="CAD8463366.1"/>
    </source>
</evidence>
<organism evidence="1">
    <name type="scientific">Amorphochlora amoebiformis</name>
    <dbReference type="NCBI Taxonomy" id="1561963"/>
    <lineage>
        <taxon>Eukaryota</taxon>
        <taxon>Sar</taxon>
        <taxon>Rhizaria</taxon>
        <taxon>Cercozoa</taxon>
        <taxon>Chlorarachniophyceae</taxon>
        <taxon>Amorphochlora</taxon>
    </lineage>
</organism>
<sequence>MPLMDRHPYPSRLVWMTRNNKQDQVYPTSRPLRSGRVVEDGDGREAVGHHVLPNAQRVDVEVLVEAAGFGIPPSHLQTFLTKRNLQCKEITELENSITSFARLGIVV</sequence>
<gene>
    <name evidence="1" type="ORF">LAMO00422_LOCUS22328</name>
</gene>
<dbReference type="EMBL" id="HBEM01032683">
    <property type="protein sequence ID" value="CAD8463366.1"/>
    <property type="molecule type" value="Transcribed_RNA"/>
</dbReference>
<protein>
    <submittedName>
        <fullName evidence="1">Uncharacterized protein</fullName>
    </submittedName>
</protein>
<dbReference type="AlphaFoldDB" id="A0A7S0DSK0"/>
<name>A0A7S0DSK0_9EUKA</name>
<accession>A0A7S0DSK0</accession>